<comment type="caution">
    <text evidence="1">The sequence shown here is derived from an EMBL/GenBank/DDBJ whole genome shotgun (WGS) entry which is preliminary data.</text>
</comment>
<organism evidence="1 2">
    <name type="scientific">Eiseniibacteriota bacterium</name>
    <dbReference type="NCBI Taxonomy" id="2212470"/>
    <lineage>
        <taxon>Bacteria</taxon>
        <taxon>Candidatus Eiseniibacteriota</taxon>
    </lineage>
</organism>
<protein>
    <submittedName>
        <fullName evidence="1">Uncharacterized protein</fullName>
    </submittedName>
</protein>
<dbReference type="Proteomes" id="UP000777784">
    <property type="component" value="Unassembled WGS sequence"/>
</dbReference>
<reference evidence="1" key="1">
    <citation type="submission" date="2021-05" db="EMBL/GenBank/DDBJ databases">
        <title>Energy efficiency and biological interactions define the core microbiome of deep oligotrophic groundwater.</title>
        <authorList>
            <person name="Mehrshad M."/>
            <person name="Lopez-Fernandez M."/>
            <person name="Bell E."/>
            <person name="Bernier-Latmani R."/>
            <person name="Bertilsson S."/>
            <person name="Dopson M."/>
        </authorList>
    </citation>
    <scope>NUCLEOTIDE SEQUENCE</scope>
    <source>
        <strain evidence="1">Modern_marine.mb.64</strain>
    </source>
</reference>
<dbReference type="AlphaFoldDB" id="A0A948W762"/>
<evidence type="ECO:0000313" key="2">
    <source>
        <dbReference type="Proteomes" id="UP000777784"/>
    </source>
</evidence>
<evidence type="ECO:0000313" key="1">
    <source>
        <dbReference type="EMBL" id="MBU2691885.1"/>
    </source>
</evidence>
<sequence length="325" mass="37872">MKTAVYIGSGVPYDRATEEEKDRISKFDLVLGNVVRPDHYAEMKARNPDQVRLQIINFDVLIPLEFIQWRNPNDLVWDLNYQLSFKAASSHPEWFTGRRSYGGHYWLARFEDQSYVDYLIDAVADHADRWKGFFDGYMLEALYTNPIWMWKGADPSQFSPSDWHNNTCRFAKALRLIGDSRDLLMGCQAGSQYMLDKNWLRTQWDLVKFENPPQRAAGGRWKQWWDSEEWGGPGWYRENLAAPVLSKLSPDDVKQSPLSLSFFEVVRREVFSQEYWETLLRQAMFHANRVGACITWAWEPGHPLAHRIIPDFPELTLTASADAHG</sequence>
<proteinExistence type="predicted"/>
<gene>
    <name evidence="1" type="ORF">KJ970_13270</name>
</gene>
<accession>A0A948W762</accession>
<name>A0A948W762_UNCEI</name>
<dbReference type="EMBL" id="JAHJDP010000077">
    <property type="protein sequence ID" value="MBU2691885.1"/>
    <property type="molecule type" value="Genomic_DNA"/>
</dbReference>